<dbReference type="Pfam" id="PF12833">
    <property type="entry name" value="HTH_18"/>
    <property type="match status" value="1"/>
</dbReference>
<evidence type="ECO:0000313" key="5">
    <source>
        <dbReference type="EMBL" id="NKY86072.1"/>
    </source>
</evidence>
<sequence>MSDVRPPAYRERASEAVAGAVVWRRRVTPDSAAVLPDGCMDLLWLDGRMLVAGPDTRAYESTPAGTTVYGIRFAPGTAPALLGVRPQELLDRRAELADLWSAARARITADLVAAAPDPVLGLEEIARRCAAAAAPPDPLVHRIVHRLAAGESVAATADALGLGARRLHRLSVAAFGYGPKTLARVLRMRRALDLAGGGRGLAEIAVRAGYADQAHMTRDIRALTGRAPGVLLGARSGRPDPGQPSEA</sequence>
<evidence type="ECO:0000256" key="1">
    <source>
        <dbReference type="ARBA" id="ARBA00023015"/>
    </source>
</evidence>
<organism evidence="5 6">
    <name type="scientific">Nocardia veterana</name>
    <dbReference type="NCBI Taxonomy" id="132249"/>
    <lineage>
        <taxon>Bacteria</taxon>
        <taxon>Bacillati</taxon>
        <taxon>Actinomycetota</taxon>
        <taxon>Actinomycetes</taxon>
        <taxon>Mycobacteriales</taxon>
        <taxon>Nocardiaceae</taxon>
        <taxon>Nocardia</taxon>
    </lineage>
</organism>
<dbReference type="Gene3D" id="1.10.10.60">
    <property type="entry name" value="Homeodomain-like"/>
    <property type="match status" value="1"/>
</dbReference>
<dbReference type="PANTHER" id="PTHR46796:SF15">
    <property type="entry name" value="BLL1074 PROTEIN"/>
    <property type="match status" value="1"/>
</dbReference>
<dbReference type="RefSeq" id="WP_040720870.1">
    <property type="nucleotide sequence ID" value="NZ_CAWPHS010000078.1"/>
</dbReference>
<dbReference type="InterPro" id="IPR050204">
    <property type="entry name" value="AraC_XylS_family_regulators"/>
</dbReference>
<dbReference type="InterPro" id="IPR018060">
    <property type="entry name" value="HTH_AraC"/>
</dbReference>
<reference evidence="5 6" key="1">
    <citation type="submission" date="2020-04" db="EMBL/GenBank/DDBJ databases">
        <title>MicrobeNet Type strains.</title>
        <authorList>
            <person name="Nicholson A.C."/>
        </authorList>
    </citation>
    <scope>NUCLEOTIDE SEQUENCE [LARGE SCALE GENOMIC DNA]</scope>
    <source>
        <strain evidence="5 6">DSM 44445</strain>
    </source>
</reference>
<dbReference type="PANTHER" id="PTHR46796">
    <property type="entry name" value="HTH-TYPE TRANSCRIPTIONAL ACTIVATOR RHAS-RELATED"/>
    <property type="match status" value="1"/>
</dbReference>
<dbReference type="Pfam" id="PF20240">
    <property type="entry name" value="DUF6597"/>
    <property type="match status" value="1"/>
</dbReference>
<dbReference type="SMART" id="SM00342">
    <property type="entry name" value="HTH_ARAC"/>
    <property type="match status" value="1"/>
</dbReference>
<dbReference type="GO" id="GO:0003700">
    <property type="term" value="F:DNA-binding transcription factor activity"/>
    <property type="evidence" value="ECO:0007669"/>
    <property type="project" value="InterPro"/>
</dbReference>
<protein>
    <submittedName>
        <fullName evidence="5">Helix-turn-helix transcriptional regulator</fullName>
    </submittedName>
</protein>
<proteinExistence type="predicted"/>
<dbReference type="GO" id="GO:0043565">
    <property type="term" value="F:sequence-specific DNA binding"/>
    <property type="evidence" value="ECO:0007669"/>
    <property type="project" value="InterPro"/>
</dbReference>
<keyword evidence="1" id="KW-0805">Transcription regulation</keyword>
<dbReference type="Proteomes" id="UP000523447">
    <property type="component" value="Unassembled WGS sequence"/>
</dbReference>
<feature type="domain" description="HTH araC/xylS-type" evidence="4">
    <location>
        <begin position="137"/>
        <end position="234"/>
    </location>
</feature>
<comment type="caution">
    <text evidence="5">The sequence shown here is derived from an EMBL/GenBank/DDBJ whole genome shotgun (WGS) entry which is preliminary data.</text>
</comment>
<accession>A0A7X6LX23</accession>
<evidence type="ECO:0000259" key="4">
    <source>
        <dbReference type="PROSITE" id="PS01124"/>
    </source>
</evidence>
<dbReference type="InterPro" id="IPR046532">
    <property type="entry name" value="DUF6597"/>
</dbReference>
<keyword evidence="2" id="KW-0238">DNA-binding</keyword>
<gene>
    <name evidence="5" type="ORF">HGA07_10585</name>
</gene>
<evidence type="ECO:0000256" key="3">
    <source>
        <dbReference type="ARBA" id="ARBA00023163"/>
    </source>
</evidence>
<evidence type="ECO:0000313" key="6">
    <source>
        <dbReference type="Proteomes" id="UP000523447"/>
    </source>
</evidence>
<dbReference type="EMBL" id="JAAXPE010000008">
    <property type="protein sequence ID" value="NKY86072.1"/>
    <property type="molecule type" value="Genomic_DNA"/>
</dbReference>
<dbReference type="AlphaFoldDB" id="A0A7X6LX23"/>
<keyword evidence="3" id="KW-0804">Transcription</keyword>
<name>A0A7X6LX23_9NOCA</name>
<evidence type="ECO:0000256" key="2">
    <source>
        <dbReference type="ARBA" id="ARBA00023125"/>
    </source>
</evidence>
<dbReference type="PROSITE" id="PS01124">
    <property type="entry name" value="HTH_ARAC_FAMILY_2"/>
    <property type="match status" value="1"/>
</dbReference>
<keyword evidence="6" id="KW-1185">Reference proteome</keyword>